<evidence type="ECO:0000313" key="4">
    <source>
        <dbReference type="EMBL" id="CAF1202816.1"/>
    </source>
</evidence>
<dbReference type="Proteomes" id="UP000663836">
    <property type="component" value="Unassembled WGS sequence"/>
</dbReference>
<dbReference type="InterPro" id="IPR048511">
    <property type="entry name" value="TMEM106_N"/>
</dbReference>
<dbReference type="Proteomes" id="UP000663823">
    <property type="component" value="Unassembled WGS sequence"/>
</dbReference>
<evidence type="ECO:0000313" key="7">
    <source>
        <dbReference type="EMBL" id="CAF1565651.1"/>
    </source>
</evidence>
<evidence type="ECO:0000313" key="9">
    <source>
        <dbReference type="EMBL" id="CAF3830755.1"/>
    </source>
</evidence>
<keyword evidence="2" id="KW-0472">Membrane</keyword>
<evidence type="ECO:0000313" key="6">
    <source>
        <dbReference type="EMBL" id="CAF1565585.1"/>
    </source>
</evidence>
<feature type="region of interest" description="Disordered" evidence="1">
    <location>
        <begin position="1"/>
        <end position="29"/>
    </location>
</feature>
<dbReference type="EMBL" id="CAJOBD010001775">
    <property type="protein sequence ID" value="CAF3830755.1"/>
    <property type="molecule type" value="Genomic_DNA"/>
</dbReference>
<evidence type="ECO:0000313" key="11">
    <source>
        <dbReference type="Proteomes" id="UP000663870"/>
    </source>
</evidence>
<evidence type="ECO:0000313" key="8">
    <source>
        <dbReference type="EMBL" id="CAF3753066.1"/>
    </source>
</evidence>
<organism evidence="4 10">
    <name type="scientific">Rotaria sordida</name>
    <dbReference type="NCBI Taxonomy" id="392033"/>
    <lineage>
        <taxon>Eukaryota</taxon>
        <taxon>Metazoa</taxon>
        <taxon>Spiralia</taxon>
        <taxon>Gnathifera</taxon>
        <taxon>Rotifera</taxon>
        <taxon>Eurotatoria</taxon>
        <taxon>Bdelloidea</taxon>
        <taxon>Philodinida</taxon>
        <taxon>Philodinidae</taxon>
        <taxon>Rotaria</taxon>
    </lineage>
</organism>
<dbReference type="AlphaFoldDB" id="A0A814WB52"/>
<sequence length="237" mass="27187">MLDNDDDPLLNISNENSSNNRRCPTCQGTGSVTQSPGLVALIPLDDVRLKRRYTFLWIILTILFCTLAASATVAVLLPRSVHLSIKNPIVIDATNDTYRNTTCFHLKFYHRTSIKSDNWVPIHLINLTTSVEYQLLPIGPDAEKIYEHKMFLRPLGKIQSNITIQLDFDTNTMAYRACHGIFRQMLMLKLRTTLTYADFLLGRIQTTNNIAYQYVLCNRGEWNPMKSVIMNMTRKDL</sequence>
<dbReference type="EMBL" id="CAJNOT010003803">
    <property type="protein sequence ID" value="CAF1400591.1"/>
    <property type="molecule type" value="Genomic_DNA"/>
</dbReference>
<dbReference type="Pfam" id="PF21002">
    <property type="entry name" value="TMEM106_N"/>
    <property type="match status" value="1"/>
</dbReference>
<protein>
    <recommendedName>
        <fullName evidence="3">Transmembrane protein 106 N-terminal domain-containing protein</fullName>
    </recommendedName>
</protein>
<evidence type="ECO:0000313" key="10">
    <source>
        <dbReference type="Proteomes" id="UP000663854"/>
    </source>
</evidence>
<dbReference type="EMBL" id="CAJNOL010003520">
    <property type="protein sequence ID" value="CAF1565651.1"/>
    <property type="molecule type" value="Genomic_DNA"/>
</dbReference>
<feature type="transmembrane region" description="Helical" evidence="2">
    <location>
        <begin position="55"/>
        <end position="77"/>
    </location>
</feature>
<evidence type="ECO:0000259" key="3">
    <source>
        <dbReference type="Pfam" id="PF21002"/>
    </source>
</evidence>
<dbReference type="EMBL" id="CAJNOL010003518">
    <property type="protein sequence ID" value="CAF1565585.1"/>
    <property type="molecule type" value="Genomic_DNA"/>
</dbReference>
<dbReference type="InterPro" id="IPR009790">
    <property type="entry name" value="TMEM106"/>
</dbReference>
<feature type="compositionally biased region" description="Low complexity" evidence="1">
    <location>
        <begin position="11"/>
        <end position="20"/>
    </location>
</feature>
<feature type="domain" description="Transmembrane protein 106 N-terminal" evidence="3">
    <location>
        <begin position="22"/>
        <end position="54"/>
    </location>
</feature>
<dbReference type="EMBL" id="CAJNOH010001313">
    <property type="protein sequence ID" value="CAF1202816.1"/>
    <property type="molecule type" value="Genomic_DNA"/>
</dbReference>
<name>A0A814WB52_9BILA</name>
<reference evidence="4" key="1">
    <citation type="submission" date="2021-02" db="EMBL/GenBank/DDBJ databases">
        <authorList>
            <person name="Nowell W R."/>
        </authorList>
    </citation>
    <scope>NUCLEOTIDE SEQUENCE</scope>
</reference>
<keyword evidence="2" id="KW-1133">Transmembrane helix</keyword>
<proteinExistence type="predicted"/>
<comment type="caution">
    <text evidence="4">The sequence shown here is derived from an EMBL/GenBank/DDBJ whole genome shotgun (WGS) entry which is preliminary data.</text>
</comment>
<keyword evidence="11" id="KW-1185">Reference proteome</keyword>
<dbReference type="EMBL" id="CAJOAX010001882">
    <property type="protein sequence ID" value="CAF3753066.1"/>
    <property type="molecule type" value="Genomic_DNA"/>
</dbReference>
<keyword evidence="2" id="KW-0812">Transmembrane</keyword>
<dbReference type="PANTHER" id="PTHR28556:SF4">
    <property type="entry name" value="TRANSMEMBRANE PROTEIN 106A"/>
    <property type="match status" value="1"/>
</dbReference>
<dbReference type="PANTHER" id="PTHR28556">
    <property type="entry name" value="TRANSMEMBRANE PROTEIN 106B"/>
    <property type="match status" value="1"/>
</dbReference>
<evidence type="ECO:0000256" key="2">
    <source>
        <dbReference type="SAM" id="Phobius"/>
    </source>
</evidence>
<evidence type="ECO:0000313" key="5">
    <source>
        <dbReference type="EMBL" id="CAF1400591.1"/>
    </source>
</evidence>
<gene>
    <name evidence="9" type="ORF">JBS370_LOCUS17039</name>
    <name evidence="6" type="ORF">JXQ802_LOCUS44740</name>
    <name evidence="7" type="ORF">JXQ802_LOCUS44746</name>
    <name evidence="8" type="ORF">OTI717_LOCUS15689</name>
    <name evidence="4" type="ORF">PYM288_LOCUS24974</name>
    <name evidence="5" type="ORF">ZHD862_LOCUS33109</name>
</gene>
<evidence type="ECO:0000256" key="1">
    <source>
        <dbReference type="SAM" id="MobiDB-lite"/>
    </source>
</evidence>
<dbReference type="Proteomes" id="UP000663854">
    <property type="component" value="Unassembled WGS sequence"/>
</dbReference>
<dbReference type="Proteomes" id="UP000663870">
    <property type="component" value="Unassembled WGS sequence"/>
</dbReference>
<dbReference type="Proteomes" id="UP000663864">
    <property type="component" value="Unassembled WGS sequence"/>
</dbReference>
<accession>A0A814WB52</accession>